<dbReference type="Proteomes" id="UP001211065">
    <property type="component" value="Unassembled WGS sequence"/>
</dbReference>
<dbReference type="GO" id="GO:0005737">
    <property type="term" value="C:cytoplasm"/>
    <property type="evidence" value="ECO:0007669"/>
    <property type="project" value="TreeGrafter"/>
</dbReference>
<dbReference type="PANTHER" id="PTHR15688">
    <property type="entry name" value="KINETOCHORE-ASSOCIATED PROTEIN 1"/>
    <property type="match status" value="1"/>
</dbReference>
<organism evidence="3 4">
    <name type="scientific">Clydaea vesicula</name>
    <dbReference type="NCBI Taxonomy" id="447962"/>
    <lineage>
        <taxon>Eukaryota</taxon>
        <taxon>Fungi</taxon>
        <taxon>Fungi incertae sedis</taxon>
        <taxon>Chytridiomycota</taxon>
        <taxon>Chytridiomycota incertae sedis</taxon>
        <taxon>Chytridiomycetes</taxon>
        <taxon>Lobulomycetales</taxon>
        <taxon>Lobulomycetaceae</taxon>
        <taxon>Clydaea</taxon>
    </lineage>
</organism>
<sequence length="652" mass="75864">MSTFRFPFHALSAEDQSALLVELNESSLPQLYALYRPLNLAQDWFYIKVVEKMILQLKIEIDNSETIPITSHSNLTCNNLKFSDFKPLLIKIKDSNQALQLSVKLAEQFSNAVESINTYKLALNLAERALAKTNEQEEKLINQLENAIDIVQGLLWKKETEYQLLSNNCGDLMEFLTEPTNLITQFYLQKSELGLEEKEDFDLHGIVDEIAARYNLDVQHIRESLIKSWLMQNIEINENEKKKFLPSMQLQSQRSFIFESEKHIENRIIYLLKSQSTQKSTQLLMQVALSENSKVSKLARVRSLNILLRVSSFQEIAAVNKKFPGSTGVRNYLQQLLYLADFEELRIIQDRKDFVDCDKGALVRSLWINHGDEDQRVTHLICNICMDYEIYDQPLWEKCLLQLQNWESYEYLLCLLEHISSKSELSQLSCLPSIWNEVLLNSLLKLNHKNTDAFEQIIALIHKCPFVPELKIELFVEYFANIYNNVKFSNSKESYLMAIRGLSALSSPLIVNKIQQILSVLKTTELSDLLDLLFPERDSDNWLFDMSVSRNVVSNLILRKILSDKLYKNFLNSRHLQRIATFAIENQEFFSELLIDANNFDAKIAEELIFQYFKHHPEKLIEIKKTVGYSEDEELKDKSILLQVLQIITLFI</sequence>
<gene>
    <name evidence="3" type="primary">KNTC1_1</name>
    <name evidence="3" type="ORF">HK099_007986</name>
</gene>
<dbReference type="GO" id="GO:0000070">
    <property type="term" value="P:mitotic sister chromatid segregation"/>
    <property type="evidence" value="ECO:0007669"/>
    <property type="project" value="TreeGrafter"/>
</dbReference>
<name>A0AAD5Y217_9FUNG</name>
<feature type="coiled-coil region" evidence="1">
    <location>
        <begin position="116"/>
        <end position="154"/>
    </location>
</feature>
<dbReference type="InterPro" id="IPR052802">
    <property type="entry name" value="KNTC1"/>
</dbReference>
<dbReference type="EMBL" id="JADGJW010000083">
    <property type="protein sequence ID" value="KAJ3224737.1"/>
    <property type="molecule type" value="Genomic_DNA"/>
</dbReference>
<dbReference type="InterPro" id="IPR019527">
    <property type="entry name" value="RZZ-complex_KNTC1/ROD_C"/>
</dbReference>
<keyword evidence="4" id="KW-1185">Reference proteome</keyword>
<dbReference type="GO" id="GO:0031267">
    <property type="term" value="F:small GTPase binding"/>
    <property type="evidence" value="ECO:0007669"/>
    <property type="project" value="TreeGrafter"/>
</dbReference>
<dbReference type="GO" id="GO:1903394">
    <property type="term" value="P:protein localization to kinetochore involved in kinetochore assembly"/>
    <property type="evidence" value="ECO:0007669"/>
    <property type="project" value="TreeGrafter"/>
</dbReference>
<evidence type="ECO:0000313" key="3">
    <source>
        <dbReference type="EMBL" id="KAJ3224737.1"/>
    </source>
</evidence>
<comment type="caution">
    <text evidence="3">The sequence shown here is derived from an EMBL/GenBank/DDBJ whole genome shotgun (WGS) entry which is preliminary data.</text>
</comment>
<dbReference type="PANTHER" id="PTHR15688:SF1">
    <property type="entry name" value="KINETOCHORE-ASSOCIATED PROTEIN 1"/>
    <property type="match status" value="1"/>
</dbReference>
<feature type="domain" description="RZZ complex subunit KNTC1/ROD C-terminal" evidence="2">
    <location>
        <begin position="2"/>
        <end position="481"/>
    </location>
</feature>
<evidence type="ECO:0000259" key="2">
    <source>
        <dbReference type="Pfam" id="PF10493"/>
    </source>
</evidence>
<dbReference type="AlphaFoldDB" id="A0AAD5Y217"/>
<dbReference type="Pfam" id="PF10493">
    <property type="entry name" value="Rod_C"/>
    <property type="match status" value="1"/>
</dbReference>
<accession>A0AAD5Y217</accession>
<evidence type="ECO:0000256" key="1">
    <source>
        <dbReference type="SAM" id="Coils"/>
    </source>
</evidence>
<evidence type="ECO:0000313" key="4">
    <source>
        <dbReference type="Proteomes" id="UP001211065"/>
    </source>
</evidence>
<protein>
    <submittedName>
        <fullName evidence="3">Kinetochore-associated protein 1</fullName>
    </submittedName>
</protein>
<dbReference type="GO" id="GO:0005828">
    <property type="term" value="C:kinetochore microtubule"/>
    <property type="evidence" value="ECO:0007669"/>
    <property type="project" value="TreeGrafter"/>
</dbReference>
<reference evidence="3" key="1">
    <citation type="submission" date="2020-05" db="EMBL/GenBank/DDBJ databases">
        <title>Phylogenomic resolution of chytrid fungi.</title>
        <authorList>
            <person name="Stajich J.E."/>
            <person name="Amses K."/>
            <person name="Simmons R."/>
            <person name="Seto K."/>
            <person name="Myers J."/>
            <person name="Bonds A."/>
            <person name="Quandt C.A."/>
            <person name="Barry K."/>
            <person name="Liu P."/>
            <person name="Grigoriev I."/>
            <person name="Longcore J.E."/>
            <person name="James T.Y."/>
        </authorList>
    </citation>
    <scope>NUCLEOTIDE SEQUENCE</scope>
    <source>
        <strain evidence="3">JEL0476</strain>
    </source>
</reference>
<dbReference type="GO" id="GO:0007094">
    <property type="term" value="P:mitotic spindle assembly checkpoint signaling"/>
    <property type="evidence" value="ECO:0007669"/>
    <property type="project" value="TreeGrafter"/>
</dbReference>
<proteinExistence type="predicted"/>
<keyword evidence="1" id="KW-0175">Coiled coil</keyword>
<dbReference type="GO" id="GO:1990423">
    <property type="term" value="C:RZZ complex"/>
    <property type="evidence" value="ECO:0007669"/>
    <property type="project" value="TreeGrafter"/>
</dbReference>